<protein>
    <submittedName>
        <fullName evidence="1">Uncharacterized protein</fullName>
    </submittedName>
</protein>
<name>A0A3N1P6R0_9GAMM</name>
<evidence type="ECO:0000313" key="2">
    <source>
        <dbReference type="Proteomes" id="UP000268033"/>
    </source>
</evidence>
<proteinExistence type="predicted"/>
<comment type="caution">
    <text evidence="1">The sequence shown here is derived from an EMBL/GenBank/DDBJ whole genome shotgun (WGS) entry which is preliminary data.</text>
</comment>
<dbReference type="RefSeq" id="WP_123422171.1">
    <property type="nucleotide sequence ID" value="NZ_RJUL01000008.1"/>
</dbReference>
<accession>A0A3N1P6R0</accession>
<reference evidence="1 2" key="1">
    <citation type="submission" date="2018-11" db="EMBL/GenBank/DDBJ databases">
        <title>Genomic Encyclopedia of Type Strains, Phase IV (KMG-IV): sequencing the most valuable type-strain genomes for metagenomic binning, comparative biology and taxonomic classification.</title>
        <authorList>
            <person name="Goeker M."/>
        </authorList>
    </citation>
    <scope>NUCLEOTIDE SEQUENCE [LARGE SCALE GENOMIC DNA]</scope>
    <source>
        <strain evidence="1 2">DSM 21945</strain>
    </source>
</reference>
<sequence length="175" mass="20329">MRDFIKIFILIFMLFSNMVFSQELFLVNKHDYISLYRFISYSVDGAMYNGESEGDYCIYDSTLFYSYDGKIYPKQKKVISKGQCSDKEKINGYIYENKSKLPQNVAISKVDFFIDEINNFKNCSDVCKTNIKGKSFIISEINVRADDTLEAFIIADGVLISAIKDSKIHWFKVLR</sequence>
<keyword evidence="2" id="KW-1185">Reference proteome</keyword>
<dbReference type="AlphaFoldDB" id="A0A3N1P6R0"/>
<dbReference type="EMBL" id="RJUL01000008">
    <property type="protein sequence ID" value="ROQ23368.1"/>
    <property type="molecule type" value="Genomic_DNA"/>
</dbReference>
<evidence type="ECO:0000313" key="1">
    <source>
        <dbReference type="EMBL" id="ROQ23368.1"/>
    </source>
</evidence>
<dbReference type="Proteomes" id="UP000268033">
    <property type="component" value="Unassembled WGS sequence"/>
</dbReference>
<gene>
    <name evidence="1" type="ORF">EDC28_108106</name>
</gene>
<organism evidence="1 2">
    <name type="scientific">Gallaecimonas pentaromativorans</name>
    <dbReference type="NCBI Taxonomy" id="584787"/>
    <lineage>
        <taxon>Bacteria</taxon>
        <taxon>Pseudomonadati</taxon>
        <taxon>Pseudomonadota</taxon>
        <taxon>Gammaproteobacteria</taxon>
        <taxon>Enterobacterales</taxon>
        <taxon>Gallaecimonadaceae</taxon>
        <taxon>Gallaecimonas</taxon>
    </lineage>
</organism>